<name>A0A4P6PXD7_9ACTN</name>
<feature type="domain" description="HTH cro/C1-type" evidence="1">
    <location>
        <begin position="15"/>
        <end position="69"/>
    </location>
</feature>
<evidence type="ECO:0000259" key="1">
    <source>
        <dbReference type="PROSITE" id="PS50943"/>
    </source>
</evidence>
<gene>
    <name evidence="2" type="ORF">EKD16_05565</name>
</gene>
<dbReference type="Pfam" id="PF13560">
    <property type="entry name" value="HTH_31"/>
    <property type="match status" value="1"/>
</dbReference>
<dbReference type="OrthoDB" id="5177725at2"/>
<evidence type="ECO:0000313" key="2">
    <source>
        <dbReference type="EMBL" id="QBI52916.1"/>
    </source>
</evidence>
<dbReference type="InterPro" id="IPR001387">
    <property type="entry name" value="Cro/C1-type_HTH"/>
</dbReference>
<organism evidence="2 3">
    <name type="scientific">Streptomonospora litoralis</name>
    <dbReference type="NCBI Taxonomy" id="2498135"/>
    <lineage>
        <taxon>Bacteria</taxon>
        <taxon>Bacillati</taxon>
        <taxon>Actinomycetota</taxon>
        <taxon>Actinomycetes</taxon>
        <taxon>Streptosporangiales</taxon>
        <taxon>Nocardiopsidaceae</taxon>
        <taxon>Streptomonospora</taxon>
    </lineage>
</organism>
<dbReference type="Pfam" id="PF19054">
    <property type="entry name" value="DUF5753"/>
    <property type="match status" value="1"/>
</dbReference>
<dbReference type="CDD" id="cd00093">
    <property type="entry name" value="HTH_XRE"/>
    <property type="match status" value="1"/>
</dbReference>
<protein>
    <submittedName>
        <fullName evidence="2">Helix-turn-helix protein</fullName>
    </submittedName>
</protein>
<dbReference type="InterPro" id="IPR043917">
    <property type="entry name" value="DUF5753"/>
</dbReference>
<evidence type="ECO:0000313" key="3">
    <source>
        <dbReference type="Proteomes" id="UP000292235"/>
    </source>
</evidence>
<dbReference type="Gene3D" id="1.10.260.40">
    <property type="entry name" value="lambda repressor-like DNA-binding domains"/>
    <property type="match status" value="1"/>
</dbReference>
<dbReference type="PROSITE" id="PS50943">
    <property type="entry name" value="HTH_CROC1"/>
    <property type="match status" value="1"/>
</dbReference>
<proteinExistence type="predicted"/>
<dbReference type="InterPro" id="IPR010982">
    <property type="entry name" value="Lambda_DNA-bd_dom_sf"/>
</dbReference>
<dbReference type="KEGG" id="strr:EKD16_05565"/>
<accession>A0A4P6PXD7</accession>
<dbReference type="AlphaFoldDB" id="A0A4P6PXD7"/>
<dbReference type="RefSeq" id="WP_131097380.1">
    <property type="nucleotide sequence ID" value="NZ_CP036455.1"/>
</dbReference>
<dbReference type="Proteomes" id="UP000292235">
    <property type="component" value="Chromosome"/>
</dbReference>
<dbReference type="EMBL" id="CP036455">
    <property type="protein sequence ID" value="QBI52916.1"/>
    <property type="molecule type" value="Genomic_DNA"/>
</dbReference>
<dbReference type="SMART" id="SM00530">
    <property type="entry name" value="HTH_XRE"/>
    <property type="match status" value="1"/>
</dbReference>
<dbReference type="SUPFAM" id="SSF47413">
    <property type="entry name" value="lambda repressor-like DNA-binding domains"/>
    <property type="match status" value="1"/>
</dbReference>
<dbReference type="GO" id="GO:0003677">
    <property type="term" value="F:DNA binding"/>
    <property type="evidence" value="ECO:0007669"/>
    <property type="project" value="InterPro"/>
</dbReference>
<sequence length="277" mass="31132">MSSPPVSRRQLSAQMRRLRLDAGLTMEQAADKLEWSTTKVSNIETGRSKKPAVTDIRALLEAYRVTDERERDSVLALTRQSRERGWWNRYDDVLGGAFASLEAGARSLKLFEPQYIPGLFQTAEYAEAIAQATLIRDPGDIERTVEARMKRQEILSDEGAPDVWAIVHESAIEMLRATPSLFSQQVARLREVAETPSKVTLQVMPVCAGLHAGMGGPFVIMDFEDPGESIVFLETDTDGLYLDKAQEIERYRKLFDRILAKALDPDEVPDYLRSLSV</sequence>
<reference evidence="2 3" key="1">
    <citation type="submission" date="2019-02" db="EMBL/GenBank/DDBJ databases">
        <authorList>
            <person name="Khodamoradi S."/>
            <person name="Hahnke R.L."/>
            <person name="Kaempfer P."/>
            <person name="Schumann P."/>
            <person name="Rohde M."/>
            <person name="Steinert M."/>
            <person name="Luzhetskyy A."/>
            <person name="Wink J."/>
            <person name="Ruckert C."/>
        </authorList>
    </citation>
    <scope>NUCLEOTIDE SEQUENCE [LARGE SCALE GENOMIC DNA]</scope>
    <source>
        <strain evidence="2 3">M2</strain>
    </source>
</reference>
<keyword evidence="3" id="KW-1185">Reference proteome</keyword>